<dbReference type="EMBL" id="AAXKXX010000001">
    <property type="protein sequence ID" value="EGQ4383485.1"/>
    <property type="molecule type" value="Genomic_DNA"/>
</dbReference>
<evidence type="ECO:0000256" key="1">
    <source>
        <dbReference type="ARBA" id="ARBA00004127"/>
    </source>
</evidence>
<dbReference type="AlphaFoldDB" id="A0A8H9EPF0"/>
<dbReference type="Proteomes" id="UP000600220">
    <property type="component" value="Unassembled WGS sequence"/>
</dbReference>
<feature type="transmembrane region" description="Helical" evidence="5">
    <location>
        <begin position="263"/>
        <end position="284"/>
    </location>
</feature>
<gene>
    <name evidence="7" type="ORF">EGV54_00010</name>
</gene>
<proteinExistence type="predicted"/>
<comment type="caution">
    <text evidence="7">The sequence shown here is derived from an EMBL/GenBank/DDBJ whole genome shotgun (WGS) entry which is preliminary data.</text>
</comment>
<dbReference type="GO" id="GO:0012505">
    <property type="term" value="C:endomembrane system"/>
    <property type="evidence" value="ECO:0007669"/>
    <property type="project" value="UniProtKB-SubCell"/>
</dbReference>
<dbReference type="PANTHER" id="PTHR39535">
    <property type="entry name" value="SPORULATION-DELAYING PROTEIN SDPB"/>
    <property type="match status" value="1"/>
</dbReference>
<evidence type="ECO:0000313" key="8">
    <source>
        <dbReference type="Proteomes" id="UP000600220"/>
    </source>
</evidence>
<evidence type="ECO:0000256" key="2">
    <source>
        <dbReference type="ARBA" id="ARBA00022692"/>
    </source>
</evidence>
<feature type="domain" description="HTTM-like" evidence="6">
    <location>
        <begin position="18"/>
        <end position="287"/>
    </location>
</feature>
<organism evidence="7 8">
    <name type="scientific">Staphylococcus pseudintermedius</name>
    <dbReference type="NCBI Taxonomy" id="283734"/>
    <lineage>
        <taxon>Bacteria</taxon>
        <taxon>Bacillati</taxon>
        <taxon>Bacillota</taxon>
        <taxon>Bacilli</taxon>
        <taxon>Bacillales</taxon>
        <taxon>Staphylococcaceae</taxon>
        <taxon>Staphylococcus</taxon>
        <taxon>Staphylococcus intermedius group</taxon>
    </lineage>
</organism>
<sequence>MKSLINNINKFTSKIKNNFYPWTFTFGIGRSFIGLGMFVALFFNKAEYLFLKTSNSNSLAKDSGLSIFSYLPQHYIYFDIVRLIFAFIAFLVLIGWRPRITAIFHVYVAYCLNSSGITIDGGEQVNLVLSVLMMPILLFDKRKWHWSQKTFDIKGEFRIIAYIAYIFIRIQIAILYFHAFVGKLSNEEWVNGTAIYYYLNDPMLGSPKFLDFLIQPILRSDFIPLITWFTLLIQLLLFCGLFIEKRYWKYLFIFSVLFHESIALILGLFSFSFVMTGALILYLIPLETKPKFKLLKLRGRNNEI</sequence>
<feature type="transmembrane region" description="Helical" evidence="5">
    <location>
        <begin position="75"/>
        <end position="93"/>
    </location>
</feature>
<evidence type="ECO:0000259" key="6">
    <source>
        <dbReference type="SMART" id="SM00752"/>
    </source>
</evidence>
<protein>
    <recommendedName>
        <fullName evidence="6">HTTM-like domain-containing protein</fullName>
    </recommendedName>
</protein>
<keyword evidence="4 5" id="KW-0472">Membrane</keyword>
<dbReference type="SMART" id="SM00752">
    <property type="entry name" value="HTTM"/>
    <property type="match status" value="1"/>
</dbReference>
<dbReference type="InterPro" id="IPR023894">
    <property type="entry name" value="Sporulation_SdpB"/>
</dbReference>
<comment type="subcellular location">
    <subcellularLocation>
        <location evidence="1">Endomembrane system</location>
        <topology evidence="1">Multi-pass membrane protein</topology>
    </subcellularLocation>
</comment>
<dbReference type="PANTHER" id="PTHR39535:SF2">
    <property type="entry name" value="HTTM DOMAIN-CONTAINING PROTEIN"/>
    <property type="match status" value="1"/>
</dbReference>
<feature type="transmembrane region" description="Helical" evidence="5">
    <location>
        <begin position="159"/>
        <end position="181"/>
    </location>
</feature>
<feature type="transmembrane region" description="Helical" evidence="5">
    <location>
        <begin position="222"/>
        <end position="243"/>
    </location>
</feature>
<evidence type="ECO:0000313" key="7">
    <source>
        <dbReference type="EMBL" id="EGQ4383485.1"/>
    </source>
</evidence>
<accession>A0A8H9EPF0</accession>
<keyword evidence="3 5" id="KW-1133">Transmembrane helix</keyword>
<evidence type="ECO:0000256" key="5">
    <source>
        <dbReference type="SAM" id="Phobius"/>
    </source>
</evidence>
<dbReference type="InterPro" id="IPR011020">
    <property type="entry name" value="HTTM-like"/>
</dbReference>
<dbReference type="RefSeq" id="WP_110179000.1">
    <property type="nucleotide sequence ID" value="NZ_CAJESP010000003.1"/>
</dbReference>
<reference evidence="7 8" key="1">
    <citation type="submission" date="2018-11" db="EMBL/GenBank/DDBJ databases">
        <authorList>
            <consortium name="Veterinary Laboratory Investigation and Response Network"/>
        </authorList>
    </citation>
    <scope>NUCLEOTIDE SEQUENCE [LARGE SCALE GENOMIC DNA]</scope>
    <source>
        <strain evidence="7 8">SPSE-18-VL-LA-PA-Ryan-0021</strain>
    </source>
</reference>
<evidence type="ECO:0000256" key="4">
    <source>
        <dbReference type="ARBA" id="ARBA00023136"/>
    </source>
</evidence>
<keyword evidence="8" id="KW-1185">Reference proteome</keyword>
<name>A0A8H9EPF0_STAPS</name>
<feature type="transmembrane region" description="Helical" evidence="5">
    <location>
        <begin position="20"/>
        <end position="43"/>
    </location>
</feature>
<evidence type="ECO:0000256" key="3">
    <source>
        <dbReference type="ARBA" id="ARBA00022989"/>
    </source>
</evidence>
<dbReference type="InterPro" id="IPR052964">
    <property type="entry name" value="Sporulation_signal_mat"/>
</dbReference>
<dbReference type="NCBIfam" id="TIGR04033">
    <property type="entry name" value="export_SdpB"/>
    <property type="match status" value="1"/>
</dbReference>
<keyword evidence="2 5" id="KW-0812">Transmembrane</keyword>